<dbReference type="EMBL" id="JAUSZI010000002">
    <property type="protein sequence ID" value="MDQ1030274.1"/>
    <property type="molecule type" value="Genomic_DNA"/>
</dbReference>
<protein>
    <recommendedName>
        <fullName evidence="3">Alanine-rich protein</fullName>
    </recommendedName>
</protein>
<accession>A0ABU0T393</accession>
<keyword evidence="2" id="KW-1185">Reference proteome</keyword>
<proteinExistence type="predicted"/>
<dbReference type="RefSeq" id="WP_307525841.1">
    <property type="nucleotide sequence ID" value="NZ_JAUSZI010000002.1"/>
</dbReference>
<reference evidence="1 2" key="1">
    <citation type="submission" date="2023-07" db="EMBL/GenBank/DDBJ databases">
        <title>Comparative genomics of wheat-associated soil bacteria to identify genetic determinants of phenazine resistance.</title>
        <authorList>
            <person name="Mouncey N."/>
        </authorList>
    </citation>
    <scope>NUCLEOTIDE SEQUENCE [LARGE SCALE GENOMIC DNA]</scope>
    <source>
        <strain evidence="1 2">V2I4</strain>
    </source>
</reference>
<evidence type="ECO:0008006" key="3">
    <source>
        <dbReference type="Google" id="ProtNLM"/>
    </source>
</evidence>
<organism evidence="1 2">
    <name type="scientific">Streptomyces umbrinus</name>
    <dbReference type="NCBI Taxonomy" id="67370"/>
    <lineage>
        <taxon>Bacteria</taxon>
        <taxon>Bacillati</taxon>
        <taxon>Actinomycetota</taxon>
        <taxon>Actinomycetes</taxon>
        <taxon>Kitasatosporales</taxon>
        <taxon>Streptomycetaceae</taxon>
        <taxon>Streptomyces</taxon>
        <taxon>Streptomyces phaeochromogenes group</taxon>
    </lineage>
</organism>
<comment type="caution">
    <text evidence="1">The sequence shown here is derived from an EMBL/GenBank/DDBJ whole genome shotgun (WGS) entry which is preliminary data.</text>
</comment>
<evidence type="ECO:0000313" key="1">
    <source>
        <dbReference type="EMBL" id="MDQ1030274.1"/>
    </source>
</evidence>
<dbReference type="Proteomes" id="UP001230328">
    <property type="component" value="Unassembled WGS sequence"/>
</dbReference>
<sequence length="391" mass="41054">MKASTFVYPWDVNGDPDAAARIAGLGVRQATLASAYHSTRALTPRHPRHRIVTALHASVLYPTDATRWQGRRLRPYAAGDWAPGDAYGEAASALAGAGLDVHTWVVLAHNSRMGVEFPDTSVVNAHGDRYSWAPCVAQPDTRAYLVDLAVEAAIRPGASGTELESLGWYGLPHLHAHDKTAGVALGDAGTYLMSLCFCPSCAEGYTQLGLDPGELAASVRRALEPVWRGEAPVEGWEDVEKLLGAELATATRAWRDSVARSLQAEAVLAVRAAAPEGFQILLHADPVSYRVGANVGVDPGHILSVADGVVVPCAAGPEPLIPFAEQGVDGAVLAANFTVVSGMGGRPATLVEDVTRAVELGATEVRLYHAGLASDADLSLVTEALARLGAR</sequence>
<evidence type="ECO:0000313" key="2">
    <source>
        <dbReference type="Proteomes" id="UP001230328"/>
    </source>
</evidence>
<name>A0ABU0T393_9ACTN</name>
<gene>
    <name evidence="1" type="ORF">QF035_007856</name>
</gene>